<dbReference type="Proteomes" id="UP000549913">
    <property type="component" value="Unassembled WGS sequence"/>
</dbReference>
<reference evidence="3 4" key="1">
    <citation type="submission" date="2020-07" db="EMBL/GenBank/DDBJ databases">
        <title>Sequencing the genomes of 1000 actinobacteria strains.</title>
        <authorList>
            <person name="Klenk H.-P."/>
        </authorList>
    </citation>
    <scope>NUCLEOTIDE SEQUENCE [LARGE SCALE GENOMIC DNA]</scope>
    <source>
        <strain evidence="3 4">DSM 26474</strain>
    </source>
</reference>
<gene>
    <name evidence="3" type="ORF">BJ984_001500</name>
</gene>
<evidence type="ECO:0000313" key="3">
    <source>
        <dbReference type="EMBL" id="NYD70342.1"/>
    </source>
</evidence>
<feature type="transmembrane region" description="Helical" evidence="1">
    <location>
        <begin position="144"/>
        <end position="164"/>
    </location>
</feature>
<evidence type="ECO:0000313" key="4">
    <source>
        <dbReference type="Proteomes" id="UP000549913"/>
    </source>
</evidence>
<feature type="domain" description="DUF418" evidence="2">
    <location>
        <begin position="170"/>
        <end position="317"/>
    </location>
</feature>
<keyword evidence="1" id="KW-0472">Membrane</keyword>
<feature type="transmembrane region" description="Helical" evidence="1">
    <location>
        <begin position="283"/>
        <end position="303"/>
    </location>
</feature>
<keyword evidence="1" id="KW-0812">Transmembrane</keyword>
<dbReference type="EMBL" id="JACCBM010000001">
    <property type="protein sequence ID" value="NYD70342.1"/>
    <property type="molecule type" value="Genomic_DNA"/>
</dbReference>
<keyword evidence="1" id="KW-1133">Transmembrane helix</keyword>
<feature type="transmembrane region" description="Helical" evidence="1">
    <location>
        <begin position="20"/>
        <end position="38"/>
    </location>
</feature>
<feature type="transmembrane region" description="Helical" evidence="1">
    <location>
        <begin position="50"/>
        <end position="69"/>
    </location>
</feature>
<feature type="transmembrane region" description="Helical" evidence="1">
    <location>
        <begin position="75"/>
        <end position="93"/>
    </location>
</feature>
<feature type="transmembrane region" description="Helical" evidence="1">
    <location>
        <begin position="98"/>
        <end position="115"/>
    </location>
</feature>
<protein>
    <submittedName>
        <fullName evidence="3">Putative membrane protein YeiB</fullName>
    </submittedName>
</protein>
<dbReference type="Pfam" id="PF04235">
    <property type="entry name" value="DUF418"/>
    <property type="match status" value="1"/>
</dbReference>
<organism evidence="3 4">
    <name type="scientific">Herbiconiux flava</name>
    <dbReference type="NCBI Taxonomy" id="881268"/>
    <lineage>
        <taxon>Bacteria</taxon>
        <taxon>Bacillati</taxon>
        <taxon>Actinomycetota</taxon>
        <taxon>Actinomycetes</taxon>
        <taxon>Micrococcales</taxon>
        <taxon>Microbacteriaceae</taxon>
        <taxon>Herbiconiux</taxon>
    </lineage>
</organism>
<dbReference type="AlphaFoldDB" id="A0A852SND9"/>
<dbReference type="RefSeq" id="WP_179547481.1">
    <property type="nucleotide sequence ID" value="NZ_BSEW01000001.1"/>
</dbReference>
<proteinExistence type="predicted"/>
<comment type="caution">
    <text evidence="3">The sequence shown here is derived from an EMBL/GenBank/DDBJ whole genome shotgun (WGS) entry which is preliminary data.</text>
</comment>
<feature type="transmembrane region" description="Helical" evidence="1">
    <location>
        <begin position="176"/>
        <end position="198"/>
    </location>
</feature>
<feature type="transmembrane region" description="Helical" evidence="1">
    <location>
        <begin position="248"/>
        <end position="271"/>
    </location>
</feature>
<keyword evidence="4" id="KW-1185">Reference proteome</keyword>
<accession>A0A852SND9</accession>
<evidence type="ECO:0000256" key="1">
    <source>
        <dbReference type="SAM" id="Phobius"/>
    </source>
</evidence>
<sequence length="335" mass="35702">MLAAHTVPEGDGDFVWDGRSSILFATIAGVSLGLMSGGSRRPAPDARGRVARVVLLRGLLLIVLGVLLTFLQTPIAIILDTYGFLFVVALPLLYAPRWLVAVVAAAAALGGPWLVETIGTAIEGTTGATATAFESPWAYFPVRWLIDAYPAPVWLAYLAVGILIARSDLRSRRTQYVLVAAGGLAAVLGYTVPEALGAPVLAHDDTTAEVIASGGLAVALIGLLVWLTDSAAARVRLVSRGVLWPLRAVGSMPLTIYTAQIIGIAVAVELVPHEEWLGWQSVPLFFVFAIPSLVLACAWKLVFTQGPLEWVFSRLTTHRPWPRRRKSPSGDQAGA</sequence>
<dbReference type="InterPro" id="IPR007349">
    <property type="entry name" value="DUF418"/>
</dbReference>
<feature type="transmembrane region" description="Helical" evidence="1">
    <location>
        <begin position="210"/>
        <end position="227"/>
    </location>
</feature>
<name>A0A852SND9_9MICO</name>
<evidence type="ECO:0000259" key="2">
    <source>
        <dbReference type="Pfam" id="PF04235"/>
    </source>
</evidence>